<proteinExistence type="predicted"/>
<dbReference type="EMBL" id="LRBS01000091">
    <property type="protein sequence ID" value="OII75073.1"/>
    <property type="molecule type" value="Genomic_DNA"/>
</dbReference>
<gene>
    <name evidence="1" type="ORF">cand_004340</name>
</gene>
<dbReference type="RefSeq" id="XP_067067343.1">
    <property type="nucleotide sequence ID" value="XM_067210677.1"/>
</dbReference>
<evidence type="ECO:0000313" key="1">
    <source>
        <dbReference type="EMBL" id="OII75073.1"/>
    </source>
</evidence>
<keyword evidence="2" id="KW-1185">Reference proteome</keyword>
<sequence>MWVIKSYSNEQKSEIILNTSNCVNFIHLVYSHPKRNSLNFLNNKLCMLYTKYFFLFKRLTYMRNRPYRHYDPPPSYYNSKLNRFYSKILEIEDEIILIKGNRKKKSCNYPIENDLIFINPRSLISRDKQEIKMIIGQTKSIISKYKATIMKLRHEFNYCYYCRRKDLRNCCNCLYMELRRDYIEFLIQELSLDLKEMENIKFAKSPKSKYRVLSYK</sequence>
<name>A0A1J4MLF4_9CRYT</name>
<comment type="caution">
    <text evidence="1">The sequence shown here is derived from an EMBL/GenBank/DDBJ whole genome shotgun (WGS) entry which is preliminary data.</text>
</comment>
<reference evidence="1 2" key="1">
    <citation type="submission" date="2016-10" db="EMBL/GenBank/DDBJ databases">
        <title>Reductive evolution of mitochondrial metabolism and differential evolution of invasion-related proteins in Cryptosporidium.</title>
        <authorList>
            <person name="Liu S."/>
            <person name="Roellig D.M."/>
            <person name="Guo Y."/>
            <person name="Li N."/>
            <person name="Frace M.A."/>
            <person name="Tang K."/>
            <person name="Zhang L."/>
            <person name="Feng Y."/>
            <person name="Xiao L."/>
        </authorList>
    </citation>
    <scope>NUCLEOTIDE SEQUENCE [LARGE SCALE GENOMIC DNA]</scope>
    <source>
        <strain evidence="1">30847</strain>
    </source>
</reference>
<dbReference type="VEuPathDB" id="CryptoDB:cand_004340"/>
<dbReference type="Proteomes" id="UP000186804">
    <property type="component" value="Unassembled WGS sequence"/>
</dbReference>
<evidence type="ECO:0000313" key="2">
    <source>
        <dbReference type="Proteomes" id="UP000186804"/>
    </source>
</evidence>
<dbReference type="GeneID" id="92364619"/>
<organism evidence="1 2">
    <name type="scientific">Cryptosporidium andersoni</name>
    <dbReference type="NCBI Taxonomy" id="117008"/>
    <lineage>
        <taxon>Eukaryota</taxon>
        <taxon>Sar</taxon>
        <taxon>Alveolata</taxon>
        <taxon>Apicomplexa</taxon>
        <taxon>Conoidasida</taxon>
        <taxon>Coccidia</taxon>
        <taxon>Eucoccidiorida</taxon>
        <taxon>Eimeriorina</taxon>
        <taxon>Cryptosporidiidae</taxon>
        <taxon>Cryptosporidium</taxon>
    </lineage>
</organism>
<dbReference type="OrthoDB" id="10313807at2759"/>
<accession>A0A1J4MLF4</accession>
<protein>
    <submittedName>
        <fullName evidence="1">Uncharacterized protein</fullName>
    </submittedName>
</protein>
<dbReference type="AlphaFoldDB" id="A0A1J4MLF4"/>